<keyword evidence="5 9" id="KW-0443">Lipid metabolism</keyword>
<evidence type="ECO:0000256" key="5">
    <source>
        <dbReference type="ARBA" id="ARBA00023098"/>
    </source>
</evidence>
<keyword evidence="1 9" id="KW-0444">Lipid biosynthesis</keyword>
<dbReference type="EC" id="2.5.1.41" evidence="9"/>
<evidence type="ECO:0000256" key="3">
    <source>
        <dbReference type="ARBA" id="ARBA00022723"/>
    </source>
</evidence>
<evidence type="ECO:0000256" key="8">
    <source>
        <dbReference type="ARBA" id="ARBA00047288"/>
    </source>
</evidence>
<feature type="binding site" evidence="9">
    <location>
        <begin position="203"/>
        <end position="204"/>
    </location>
    <ligand>
        <name>sn-glycerol 1-phosphate</name>
        <dbReference type="ChEBI" id="CHEBI:57685"/>
    </ligand>
</feature>
<dbReference type="RefSeq" id="WP_349240292.1">
    <property type="nucleotide sequence ID" value="NZ_JAVTTO010000001.1"/>
</dbReference>
<evidence type="ECO:0000256" key="9">
    <source>
        <dbReference type="HAMAP-Rule" id="MF_00112"/>
    </source>
</evidence>
<evidence type="ECO:0000256" key="7">
    <source>
        <dbReference type="ARBA" id="ARBA00023264"/>
    </source>
</evidence>
<feature type="binding site" evidence="9">
    <location>
        <position position="52"/>
    </location>
    <ligand>
        <name>Mg(2+)</name>
        <dbReference type="ChEBI" id="CHEBI:18420"/>
    </ligand>
</feature>
<comment type="function">
    <text evidence="9">Prenyltransferase that catalyzes the transfer of the geranylgeranyl moiety of geranylgeranyl diphosphate (GGPP) to the C3 hydroxyl of sn-glycerol-1-phosphate (G1P).</text>
</comment>
<accession>A0ABU3LCV6</accession>
<dbReference type="Proteomes" id="UP001257277">
    <property type="component" value="Unassembled WGS sequence"/>
</dbReference>
<comment type="similarity">
    <text evidence="9">Belongs to the GGGP/HepGP synthase family. Group II subfamily.</text>
</comment>
<organism evidence="10 11">
    <name type="scientific">Asprobacillus argus</name>
    <dbReference type="NCBI Taxonomy" id="3076534"/>
    <lineage>
        <taxon>Bacteria</taxon>
        <taxon>Pseudomonadati</taxon>
        <taxon>Bacteroidota</taxon>
        <taxon>Flavobacteriia</taxon>
        <taxon>Flavobacteriales</taxon>
        <taxon>Flavobacteriaceae</taxon>
        <taxon>Asprobacillus</taxon>
    </lineage>
</organism>
<gene>
    <name evidence="10" type="ORF">RQM59_01530</name>
</gene>
<dbReference type="Pfam" id="PF01884">
    <property type="entry name" value="PcrB"/>
    <property type="match status" value="1"/>
</dbReference>
<evidence type="ECO:0000313" key="11">
    <source>
        <dbReference type="Proteomes" id="UP001257277"/>
    </source>
</evidence>
<comment type="cofactor">
    <cofactor evidence="9">
        <name>Mg(2+)</name>
        <dbReference type="ChEBI" id="CHEBI:18420"/>
    </cofactor>
</comment>
<dbReference type="InterPro" id="IPR010946">
    <property type="entry name" value="GGGP_synth"/>
</dbReference>
<comment type="caution">
    <text evidence="9">Lacks conserved residue(s) required for the propagation of feature annotation.</text>
</comment>
<name>A0ABU3LCV6_9FLAO</name>
<keyword evidence="4 9" id="KW-0460">Magnesium</keyword>
<dbReference type="NCBIfam" id="TIGR01768">
    <property type="entry name" value="GGGP-family"/>
    <property type="match status" value="1"/>
</dbReference>
<feature type="binding site" evidence="9">
    <location>
        <begin position="172"/>
        <end position="178"/>
    </location>
    <ligand>
        <name>sn-glycerol 1-phosphate</name>
        <dbReference type="ChEBI" id="CHEBI:57685"/>
    </ligand>
</feature>
<keyword evidence="6 9" id="KW-0594">Phospholipid biosynthesis</keyword>
<keyword evidence="3 9" id="KW-0479">Metal-binding</keyword>
<evidence type="ECO:0000313" key="10">
    <source>
        <dbReference type="EMBL" id="MDT7831038.1"/>
    </source>
</evidence>
<dbReference type="EMBL" id="JAVTTO010000001">
    <property type="protein sequence ID" value="MDT7831038.1"/>
    <property type="molecule type" value="Genomic_DNA"/>
</dbReference>
<protein>
    <recommendedName>
        <fullName evidence="9">Geranylgeranylglyceryl phosphate synthase</fullName>
        <shortName evidence="9">GGGP synthase</shortName>
        <shortName evidence="9">GGGPS</shortName>
        <ecNumber evidence="9">2.5.1.41</ecNumber>
    </recommendedName>
    <alternativeName>
        <fullName evidence="9">(S)-3-O-geranylgeranylglyceryl phosphate synthase</fullName>
    </alternativeName>
    <alternativeName>
        <fullName evidence="9">Phosphoglycerol geranylgeranyltransferase</fullName>
    </alternativeName>
</protein>
<keyword evidence="11" id="KW-1185">Reference proteome</keyword>
<dbReference type="SUPFAM" id="SSF51395">
    <property type="entry name" value="FMN-linked oxidoreductases"/>
    <property type="match status" value="1"/>
</dbReference>
<proteinExistence type="inferred from homology"/>
<dbReference type="NCBIfam" id="TIGR01769">
    <property type="entry name" value="GGGP"/>
    <property type="match status" value="1"/>
</dbReference>
<dbReference type="NCBIfam" id="NF003198">
    <property type="entry name" value="PRK04169.1-2"/>
    <property type="match status" value="1"/>
</dbReference>
<evidence type="ECO:0000256" key="2">
    <source>
        <dbReference type="ARBA" id="ARBA00022679"/>
    </source>
</evidence>
<evidence type="ECO:0000256" key="4">
    <source>
        <dbReference type="ARBA" id="ARBA00022842"/>
    </source>
</evidence>
<keyword evidence="2 9" id="KW-0808">Transferase</keyword>
<comment type="caution">
    <text evidence="10">The sequence shown here is derived from an EMBL/GenBank/DDBJ whole genome shotgun (WGS) entry which is preliminary data.</text>
</comment>
<dbReference type="PANTHER" id="PTHR40029">
    <property type="match status" value="1"/>
</dbReference>
<comment type="catalytic activity">
    <reaction evidence="8 9">
        <text>sn-glycerol 1-phosphate + (2E,6E,10E)-geranylgeranyl diphosphate = sn-3-O-(geranylgeranyl)glycerol 1-phosphate + diphosphate</text>
        <dbReference type="Rhea" id="RHEA:23404"/>
        <dbReference type="ChEBI" id="CHEBI:33019"/>
        <dbReference type="ChEBI" id="CHEBI:57677"/>
        <dbReference type="ChEBI" id="CHEBI:57685"/>
        <dbReference type="ChEBI" id="CHEBI:58756"/>
        <dbReference type="EC" id="2.5.1.41"/>
    </reaction>
</comment>
<dbReference type="HAMAP" id="MF_00112">
    <property type="entry name" value="GGGP_HepGP_synthase"/>
    <property type="match status" value="1"/>
</dbReference>
<keyword evidence="7 9" id="KW-1208">Phospholipid metabolism</keyword>
<dbReference type="InterPro" id="IPR008205">
    <property type="entry name" value="GGGP_HepGP_synthase"/>
</dbReference>
<dbReference type="InterPro" id="IPR039074">
    <property type="entry name" value="GGGP/HepGP_synthase_I"/>
</dbReference>
<feature type="binding site" evidence="9">
    <location>
        <begin position="225"/>
        <end position="226"/>
    </location>
    <ligand>
        <name>sn-glycerol 1-phosphate</name>
        <dbReference type="ChEBI" id="CHEBI:57685"/>
    </ligand>
</feature>
<dbReference type="PANTHER" id="PTHR40029:SF2">
    <property type="entry name" value="HEPTAPRENYLGLYCERYL PHOSPHATE SYNTHASE"/>
    <property type="match status" value="1"/>
</dbReference>
<feature type="binding site" evidence="9">
    <location>
        <position position="23"/>
    </location>
    <ligand>
        <name>Mg(2+)</name>
        <dbReference type="ChEBI" id="CHEBI:18420"/>
    </ligand>
</feature>
<sequence>MNIYTEIVAAKKKGQKLLAVLIDPEKMKIGEVHSFIKLVNASVATHIFVGGSTDVDHQIEHIVTEIKKYTILPVILFPGDFSQVTTKADGVLFLSLISGRNSEYLITQQIAAVPKLKKSSLEVIPTGYLLIDGGIETSVQRTSNTNPLPQKDLTQILHTALAGEYMGNKLIYLEAGSGANIPVSPAIINALSNELNDPLLVGGGIRTIGQLNQAYEAGADMVVIGTAFEQNTAFFNELKKEITNENIR</sequence>
<evidence type="ECO:0000256" key="6">
    <source>
        <dbReference type="ARBA" id="ARBA00023209"/>
    </source>
</evidence>
<dbReference type="Gene3D" id="3.20.20.390">
    <property type="entry name" value="FMN-linked oxidoreductases"/>
    <property type="match status" value="1"/>
</dbReference>
<evidence type="ECO:0000256" key="1">
    <source>
        <dbReference type="ARBA" id="ARBA00022516"/>
    </source>
</evidence>
<dbReference type="InterPro" id="IPR038597">
    <property type="entry name" value="GGGP/HepGP_synthase_sf"/>
</dbReference>
<reference evidence="10 11" key="1">
    <citation type="submission" date="2023-09" db="EMBL/GenBank/DDBJ databases">
        <title>Novel taxa isolated from Blanes Bay.</title>
        <authorList>
            <person name="Rey-Velasco X."/>
            <person name="Lucena T."/>
        </authorList>
    </citation>
    <scope>NUCLEOTIDE SEQUENCE [LARGE SCALE GENOMIC DNA]</scope>
    <source>
        <strain evidence="10 11">S356</strain>
    </source>
</reference>